<evidence type="ECO:0000313" key="3">
    <source>
        <dbReference type="Proteomes" id="UP001160301"/>
    </source>
</evidence>
<keyword evidence="3" id="KW-1185">Reference proteome</keyword>
<feature type="region of interest" description="Disordered" evidence="1">
    <location>
        <begin position="22"/>
        <end position="52"/>
    </location>
</feature>
<protein>
    <submittedName>
        <fullName evidence="2">Uncharacterized protein</fullName>
    </submittedName>
</protein>
<dbReference type="RefSeq" id="WP_284720456.1">
    <property type="nucleotide sequence ID" value="NZ_JARZHI010000009.1"/>
</dbReference>
<reference evidence="2 3" key="1">
    <citation type="submission" date="2023-04" db="EMBL/GenBank/DDBJ databases">
        <title>The genome sequence of Polyangium sorediatum DSM14670.</title>
        <authorList>
            <person name="Zhang X."/>
        </authorList>
    </citation>
    <scope>NUCLEOTIDE SEQUENCE [LARGE SCALE GENOMIC DNA]</scope>
    <source>
        <strain evidence="2 3">DSM 14670</strain>
    </source>
</reference>
<name>A0ABT6NQI7_9BACT</name>
<evidence type="ECO:0000313" key="2">
    <source>
        <dbReference type="EMBL" id="MDI1430596.1"/>
    </source>
</evidence>
<sequence length="52" mass="5333">MGKYLYNEDAKGSAGELLGEGLSGLLRSPSQDHAANESSPVRGLEPLDTGGS</sequence>
<dbReference type="EMBL" id="JARZHI010000009">
    <property type="protein sequence ID" value="MDI1430596.1"/>
    <property type="molecule type" value="Genomic_DNA"/>
</dbReference>
<proteinExistence type="predicted"/>
<evidence type="ECO:0000256" key="1">
    <source>
        <dbReference type="SAM" id="MobiDB-lite"/>
    </source>
</evidence>
<accession>A0ABT6NQI7</accession>
<comment type="caution">
    <text evidence="2">The sequence shown here is derived from an EMBL/GenBank/DDBJ whole genome shotgun (WGS) entry which is preliminary data.</text>
</comment>
<organism evidence="2 3">
    <name type="scientific">Polyangium sorediatum</name>
    <dbReference type="NCBI Taxonomy" id="889274"/>
    <lineage>
        <taxon>Bacteria</taxon>
        <taxon>Pseudomonadati</taxon>
        <taxon>Myxococcota</taxon>
        <taxon>Polyangia</taxon>
        <taxon>Polyangiales</taxon>
        <taxon>Polyangiaceae</taxon>
        <taxon>Polyangium</taxon>
    </lineage>
</organism>
<feature type="compositionally biased region" description="Polar residues" evidence="1">
    <location>
        <begin position="28"/>
        <end position="39"/>
    </location>
</feature>
<dbReference type="Proteomes" id="UP001160301">
    <property type="component" value="Unassembled WGS sequence"/>
</dbReference>
<gene>
    <name evidence="2" type="ORF">QHF89_13865</name>
</gene>